<dbReference type="Pfam" id="PF13084">
    <property type="entry name" value="DUF3943"/>
    <property type="match status" value="1"/>
</dbReference>
<feature type="region of interest" description="Disordered" evidence="1">
    <location>
        <begin position="1"/>
        <end position="39"/>
    </location>
</feature>
<evidence type="ECO:0000313" key="3">
    <source>
        <dbReference type="EMBL" id="RKH58416.1"/>
    </source>
</evidence>
<dbReference type="Proteomes" id="UP000267003">
    <property type="component" value="Unassembled WGS sequence"/>
</dbReference>
<reference evidence="4" key="1">
    <citation type="submission" date="2018-09" db="EMBL/GenBank/DDBJ databases">
        <authorList>
            <person name="Livingstone P.G."/>
            <person name="Whitworth D.E."/>
        </authorList>
    </citation>
    <scope>NUCLEOTIDE SEQUENCE [LARGE SCALE GENOMIC DNA]</scope>
    <source>
        <strain evidence="4">AB050A</strain>
    </source>
</reference>
<dbReference type="EMBL" id="RAWK01000210">
    <property type="protein sequence ID" value="RKH58416.1"/>
    <property type="molecule type" value="Genomic_DNA"/>
</dbReference>
<evidence type="ECO:0000259" key="2">
    <source>
        <dbReference type="Pfam" id="PF13084"/>
    </source>
</evidence>
<feature type="domain" description="DUF3943" evidence="2">
    <location>
        <begin position="152"/>
        <end position="256"/>
    </location>
</feature>
<evidence type="ECO:0000256" key="1">
    <source>
        <dbReference type="SAM" id="MobiDB-lite"/>
    </source>
</evidence>
<sequence length="524" mass="57234">MQHGLRLAPPLLCDSSREEATVPRPTVPSGSRADGRRGRPVAPLVPAHERWGLAVGTMVVLLLAAAFPAYAHGFPADAPLAEREPAPKAEGVACQEAAPEGEEMAPPRRHVWRALGEVTAANAAIWSVNRFIRKRDWAEVSPETWGRNLTGGFEWDADKFTANQLDHPYHGGIYYNIGRDNGLSYWEAAPLTFLGSLQWEVFGENNPPSANDVINTSIGGLAVGEVLYRLSSMILDNGSTGWERTGREVAAGLLNPGRGFSRVVRGEAWRVGPTPREWTPSHFAGFGRAGYLQEGDAAGGQAGPGRLVVGLGMRHGDPFVDDFRKPFDSFSVDASLILRKGHFLGQADAQGLLAVTSLVQRPRWQVLLGAYQFYDFVDIGTYQVGAQSFSGSLLYRHVLTGTMDVRAALDLRGVALAAISTNPSETNERGYDYGPGVGVTLRAALGSWPWEYFGVELETSWIHTLDGVVKDHLIHEGRLHADIPVFRGLGLGGSLQLFRRDSLISNEKRDPQQTPRFQVFVSWH</sequence>
<evidence type="ECO:0000313" key="4">
    <source>
        <dbReference type="Proteomes" id="UP000267003"/>
    </source>
</evidence>
<accession>A0A3A8PPS1</accession>
<proteinExistence type="predicted"/>
<name>A0A3A8PPS1_9BACT</name>
<protein>
    <submittedName>
        <fullName evidence="3">DUF3943 domain-containing protein</fullName>
    </submittedName>
</protein>
<dbReference type="InterPro" id="IPR025079">
    <property type="entry name" value="DUF3943"/>
</dbReference>
<keyword evidence="4" id="KW-1185">Reference proteome</keyword>
<gene>
    <name evidence="3" type="ORF">D7W81_29120</name>
</gene>
<dbReference type="AlphaFoldDB" id="A0A3A8PPS1"/>
<comment type="caution">
    <text evidence="3">The sequence shown here is derived from an EMBL/GenBank/DDBJ whole genome shotgun (WGS) entry which is preliminary data.</text>
</comment>
<organism evidence="3 4">
    <name type="scientific">Corallococcus aberystwythensis</name>
    <dbReference type="NCBI Taxonomy" id="2316722"/>
    <lineage>
        <taxon>Bacteria</taxon>
        <taxon>Pseudomonadati</taxon>
        <taxon>Myxococcota</taxon>
        <taxon>Myxococcia</taxon>
        <taxon>Myxococcales</taxon>
        <taxon>Cystobacterineae</taxon>
        <taxon>Myxococcaceae</taxon>
        <taxon>Corallococcus</taxon>
    </lineage>
</organism>